<dbReference type="Pfam" id="PF00108">
    <property type="entry name" value="Thiolase_N"/>
    <property type="match status" value="1"/>
</dbReference>
<dbReference type="RefSeq" id="WP_189878869.1">
    <property type="nucleotide sequence ID" value="NZ_BMWA01000030.1"/>
</dbReference>
<dbReference type="Gene3D" id="3.40.47.10">
    <property type="match status" value="2"/>
</dbReference>
<evidence type="ECO:0000256" key="4">
    <source>
        <dbReference type="RuleBase" id="RU003557"/>
    </source>
</evidence>
<keyword evidence="8" id="KW-1185">Reference proteome</keyword>
<evidence type="ECO:0000259" key="6">
    <source>
        <dbReference type="Pfam" id="PF02803"/>
    </source>
</evidence>
<accession>A0ABW2E7F6</accession>
<keyword evidence="2 4" id="KW-0808">Transferase</keyword>
<dbReference type="InterPro" id="IPR020616">
    <property type="entry name" value="Thiolase_N"/>
</dbReference>
<dbReference type="PIRSF" id="PIRSF000429">
    <property type="entry name" value="Ac-CoA_Ac_transf"/>
    <property type="match status" value="1"/>
</dbReference>
<comment type="similarity">
    <text evidence="1 4">Belongs to the thiolase-like superfamily. Thiolase family.</text>
</comment>
<evidence type="ECO:0000313" key="8">
    <source>
        <dbReference type="Proteomes" id="UP001596409"/>
    </source>
</evidence>
<reference evidence="8" key="1">
    <citation type="journal article" date="2019" name="Int. J. Syst. Evol. Microbiol.">
        <title>The Global Catalogue of Microorganisms (GCM) 10K type strain sequencing project: providing services to taxonomists for standard genome sequencing and annotation.</title>
        <authorList>
            <consortium name="The Broad Institute Genomics Platform"/>
            <consortium name="The Broad Institute Genome Sequencing Center for Infectious Disease"/>
            <person name="Wu L."/>
            <person name="Ma J."/>
        </authorList>
    </citation>
    <scope>NUCLEOTIDE SEQUENCE [LARGE SCALE GENOMIC DNA]</scope>
    <source>
        <strain evidence="8">JCM 4855</strain>
    </source>
</reference>
<sequence>MHDVVIVDAVRSPLAQVHRRGRGAGNHVGGLLAQTTAGLLRRVRLEPAAIGGTFGAGASLKQLRSDLCRSLSEIRDDAIVYQSGSSMEAAQSALQWIQEDPGAVALVVSVNDIDARNSRADGAMLSGEIQRGLAAELVAARWKLSRDDLDEYAARSCERSYECAIAGDYAPEIVPIVVPADERTVEIVTGDELRSGAGLADLEPAFHDTTLGLQHPEVRWSVTTGNSAAPAAGACAMLMMSSRRARELRLRPRAHLRALTAAPEDSILGVAGPPVTATKAALQSYAGSVDQIDHFEIPETYASTVLAWQAEFKVMPDLLNPRGGALAMGRLAAADGMRALVSMLGALEATGGARGLLVGSEGRSVSRAMVVERC</sequence>
<dbReference type="Pfam" id="PF02803">
    <property type="entry name" value="Thiolase_C"/>
    <property type="match status" value="1"/>
</dbReference>
<dbReference type="SUPFAM" id="SSF53901">
    <property type="entry name" value="Thiolase-like"/>
    <property type="match status" value="2"/>
</dbReference>
<dbReference type="InterPro" id="IPR002155">
    <property type="entry name" value="Thiolase"/>
</dbReference>
<dbReference type="Proteomes" id="UP001596409">
    <property type="component" value="Unassembled WGS sequence"/>
</dbReference>
<evidence type="ECO:0000256" key="3">
    <source>
        <dbReference type="ARBA" id="ARBA00023315"/>
    </source>
</evidence>
<proteinExistence type="inferred from homology"/>
<dbReference type="PANTHER" id="PTHR43365">
    <property type="entry name" value="BLR7806 PROTEIN"/>
    <property type="match status" value="1"/>
</dbReference>
<dbReference type="InterPro" id="IPR016039">
    <property type="entry name" value="Thiolase-like"/>
</dbReference>
<evidence type="ECO:0000259" key="5">
    <source>
        <dbReference type="Pfam" id="PF00108"/>
    </source>
</evidence>
<dbReference type="PANTHER" id="PTHR43365:SF1">
    <property type="entry name" value="ACETYL-COA C-ACYLTRANSFERASE"/>
    <property type="match status" value="1"/>
</dbReference>
<name>A0ABW2E7F6_9ACTN</name>
<organism evidence="7 8">
    <name type="scientific">Streptomyces viridiviolaceus</name>
    <dbReference type="NCBI Taxonomy" id="68282"/>
    <lineage>
        <taxon>Bacteria</taxon>
        <taxon>Bacillati</taxon>
        <taxon>Actinomycetota</taxon>
        <taxon>Actinomycetes</taxon>
        <taxon>Kitasatosporales</taxon>
        <taxon>Streptomycetaceae</taxon>
        <taxon>Streptomyces</taxon>
    </lineage>
</organism>
<evidence type="ECO:0000313" key="7">
    <source>
        <dbReference type="EMBL" id="MFC7016109.1"/>
    </source>
</evidence>
<protein>
    <submittedName>
        <fullName evidence="7">Uncharacterized protein</fullName>
    </submittedName>
</protein>
<feature type="domain" description="Thiolase N-terminal" evidence="5">
    <location>
        <begin position="75"/>
        <end position="242"/>
    </location>
</feature>
<dbReference type="InterPro" id="IPR020617">
    <property type="entry name" value="Thiolase_C"/>
</dbReference>
<evidence type="ECO:0000256" key="1">
    <source>
        <dbReference type="ARBA" id="ARBA00010982"/>
    </source>
</evidence>
<comment type="caution">
    <text evidence="7">The sequence shown here is derived from an EMBL/GenBank/DDBJ whole genome shotgun (WGS) entry which is preliminary data.</text>
</comment>
<keyword evidence="3 4" id="KW-0012">Acyltransferase</keyword>
<evidence type="ECO:0000256" key="2">
    <source>
        <dbReference type="ARBA" id="ARBA00022679"/>
    </source>
</evidence>
<gene>
    <name evidence="7" type="ORF">ACFQMH_31315</name>
</gene>
<dbReference type="EMBL" id="JBHSYM010000073">
    <property type="protein sequence ID" value="MFC7016109.1"/>
    <property type="molecule type" value="Genomic_DNA"/>
</dbReference>
<feature type="domain" description="Thiolase C-terminal" evidence="6">
    <location>
        <begin position="253"/>
        <end position="373"/>
    </location>
</feature>